<feature type="compositionally biased region" description="Polar residues" evidence="1">
    <location>
        <begin position="101"/>
        <end position="113"/>
    </location>
</feature>
<dbReference type="EMBL" id="PEIB01000018">
    <property type="protein sequence ID" value="RXJ72577.1"/>
    <property type="molecule type" value="Genomic_DNA"/>
</dbReference>
<dbReference type="EMBL" id="PEIB01000031">
    <property type="protein sequence ID" value="RXJ71826.1"/>
    <property type="molecule type" value="Genomic_DNA"/>
</dbReference>
<accession>A0A4Q0YM78</accession>
<proteinExistence type="predicted"/>
<evidence type="ECO:0000313" key="2">
    <source>
        <dbReference type="EMBL" id="RXJ71826.1"/>
    </source>
</evidence>
<dbReference type="Proteomes" id="UP000290287">
    <property type="component" value="Unassembled WGS sequence"/>
</dbReference>
<dbReference type="RefSeq" id="WP_129122927.1">
    <property type="nucleotide sequence ID" value="NZ_PEIB01000018.1"/>
</dbReference>
<keyword evidence="4" id="KW-1185">Reference proteome</keyword>
<evidence type="ECO:0000256" key="1">
    <source>
        <dbReference type="SAM" id="MobiDB-lite"/>
    </source>
</evidence>
<feature type="compositionally biased region" description="Low complexity" evidence="1">
    <location>
        <begin position="62"/>
        <end position="76"/>
    </location>
</feature>
<feature type="region of interest" description="Disordered" evidence="1">
    <location>
        <begin position="45"/>
        <end position="153"/>
    </location>
</feature>
<comment type="caution">
    <text evidence="2">The sequence shown here is derived from an EMBL/GenBank/DDBJ whole genome shotgun (WGS) entry which is preliminary data.</text>
</comment>
<evidence type="ECO:0000313" key="3">
    <source>
        <dbReference type="EMBL" id="RXJ72577.1"/>
    </source>
</evidence>
<organism evidence="2 4">
    <name type="scientific">Veronia nyctiphanis</name>
    <dbReference type="NCBI Taxonomy" id="1278244"/>
    <lineage>
        <taxon>Bacteria</taxon>
        <taxon>Pseudomonadati</taxon>
        <taxon>Pseudomonadota</taxon>
        <taxon>Gammaproteobacteria</taxon>
        <taxon>Vibrionales</taxon>
        <taxon>Vibrionaceae</taxon>
        <taxon>Veronia</taxon>
    </lineage>
</organism>
<reference evidence="2 4" key="1">
    <citation type="submission" date="2017-10" db="EMBL/GenBank/DDBJ databases">
        <title>Nyctiphanis sp. nov., isolated from the stomach of the euphausiid Nyctiphanes simplex (Hansen, 1911) in the Gulf of California.</title>
        <authorList>
            <person name="Gomez-Gil B."/>
            <person name="Aguilar-Mendez M."/>
            <person name="Lopez-Cortes A."/>
            <person name="Gomez-Gutierrez J."/>
            <person name="Roque A."/>
            <person name="Lang E."/>
            <person name="Gonzalez-Castillo A."/>
        </authorList>
    </citation>
    <scope>NUCLEOTIDE SEQUENCE [LARGE SCALE GENOMIC DNA]</scope>
    <source>
        <strain evidence="2 4">CAIM 600</strain>
    </source>
</reference>
<gene>
    <name evidence="3" type="ORF">CS022_14800</name>
    <name evidence="2" type="ORF">CS022_19345</name>
</gene>
<protein>
    <submittedName>
        <fullName evidence="2">Uncharacterized protein</fullName>
    </submittedName>
</protein>
<name>A0A4Q0YM78_9GAMM</name>
<evidence type="ECO:0000313" key="4">
    <source>
        <dbReference type="Proteomes" id="UP000290287"/>
    </source>
</evidence>
<dbReference type="AlphaFoldDB" id="A0A4Q0YM78"/>
<sequence length="153" mass="15812">MNLGGLGPQTMALGGSVSPTGFVNAGTSASQGIGGWHGNVFNGKGYDFLLNNNQPRQPAPQPQQAQQQPQQPQQQPIRHVNFAQRAATQPTVIAAVASKSAKPQISSSTKTFNGSTGGTEGKSSSVRSDTSILQREYNAATGGGISQSGADRF</sequence>